<dbReference type="STRING" id="1441469.A0A225B0E2"/>
<keyword evidence="5" id="KW-1185">Reference proteome</keyword>
<dbReference type="Gene3D" id="3.40.1190.20">
    <property type="match status" value="1"/>
</dbReference>
<keyword evidence="2" id="KW-0418">Kinase</keyword>
<sequence>MIAPKTISIIGGLDLDLIIIANRLPNGGESLLANEYLEALGGKGANSAIATYRACHRKPMDMHDPPQVGQVDEVDNAIHVEGKIAETREQASHIATSNSLDDDVEINVRIVGAVGDEKYGERLYVELKESGVDASGIITVPNTQSSICFVIVDNYTRENRCLFTLGATATWKKIISSKWKILHMVYDRTSALLKWRYIRKWSSR</sequence>
<dbReference type="RefSeq" id="XP_020121550.1">
    <property type="nucleotide sequence ID" value="XM_020266087.1"/>
</dbReference>
<dbReference type="InterPro" id="IPR002139">
    <property type="entry name" value="Ribo/fructo_kinase"/>
</dbReference>
<dbReference type="AlphaFoldDB" id="A0A225B0E2"/>
<gene>
    <name evidence="4" type="ORF">UA08_03140</name>
</gene>
<dbReference type="Pfam" id="PF00294">
    <property type="entry name" value="PfkB"/>
    <property type="match status" value="1"/>
</dbReference>
<proteinExistence type="predicted"/>
<accession>A0A225B0E2</accession>
<evidence type="ECO:0000256" key="2">
    <source>
        <dbReference type="ARBA" id="ARBA00022777"/>
    </source>
</evidence>
<evidence type="ECO:0000313" key="4">
    <source>
        <dbReference type="EMBL" id="OKL61429.1"/>
    </source>
</evidence>
<dbReference type="PRINTS" id="PR00990">
    <property type="entry name" value="RIBOKINASE"/>
</dbReference>
<dbReference type="InterPro" id="IPR029056">
    <property type="entry name" value="Ribokinase-like"/>
</dbReference>
<name>A0A225B0E2_TALAT</name>
<keyword evidence="1" id="KW-0808">Transferase</keyword>
<feature type="domain" description="Carbohydrate kinase PfkB" evidence="3">
    <location>
        <begin position="106"/>
        <end position="174"/>
    </location>
</feature>
<dbReference type="Proteomes" id="UP000214365">
    <property type="component" value="Unassembled WGS sequence"/>
</dbReference>
<dbReference type="EMBL" id="LFMY01000004">
    <property type="protein sequence ID" value="OKL61429.1"/>
    <property type="molecule type" value="Genomic_DNA"/>
</dbReference>
<evidence type="ECO:0000259" key="3">
    <source>
        <dbReference type="Pfam" id="PF00294"/>
    </source>
</evidence>
<dbReference type="GO" id="GO:0006796">
    <property type="term" value="P:phosphate-containing compound metabolic process"/>
    <property type="evidence" value="ECO:0007669"/>
    <property type="project" value="UniProtKB-ARBA"/>
</dbReference>
<dbReference type="GO" id="GO:0016301">
    <property type="term" value="F:kinase activity"/>
    <property type="evidence" value="ECO:0007669"/>
    <property type="project" value="UniProtKB-KW"/>
</dbReference>
<dbReference type="OrthoDB" id="415590at2759"/>
<dbReference type="SUPFAM" id="SSF53613">
    <property type="entry name" value="Ribokinase-like"/>
    <property type="match status" value="2"/>
</dbReference>
<dbReference type="InterPro" id="IPR011611">
    <property type="entry name" value="PfkB_dom"/>
</dbReference>
<evidence type="ECO:0000256" key="1">
    <source>
        <dbReference type="ARBA" id="ARBA00022679"/>
    </source>
</evidence>
<organism evidence="4 5">
    <name type="scientific">Talaromyces atroroseus</name>
    <dbReference type="NCBI Taxonomy" id="1441469"/>
    <lineage>
        <taxon>Eukaryota</taxon>
        <taxon>Fungi</taxon>
        <taxon>Dikarya</taxon>
        <taxon>Ascomycota</taxon>
        <taxon>Pezizomycotina</taxon>
        <taxon>Eurotiomycetes</taxon>
        <taxon>Eurotiomycetidae</taxon>
        <taxon>Eurotiales</taxon>
        <taxon>Trichocomaceae</taxon>
        <taxon>Talaromyces</taxon>
        <taxon>Talaromyces sect. Trachyspermi</taxon>
    </lineage>
</organism>
<protein>
    <recommendedName>
        <fullName evidence="3">Carbohydrate kinase PfkB domain-containing protein</fullName>
    </recommendedName>
</protein>
<dbReference type="PANTHER" id="PTHR10584">
    <property type="entry name" value="SUGAR KINASE"/>
    <property type="match status" value="1"/>
</dbReference>
<evidence type="ECO:0000313" key="5">
    <source>
        <dbReference type="Proteomes" id="UP000214365"/>
    </source>
</evidence>
<comment type="caution">
    <text evidence="4">The sequence shown here is derived from an EMBL/GenBank/DDBJ whole genome shotgun (WGS) entry which is preliminary data.</text>
</comment>
<dbReference type="GeneID" id="31002895"/>
<reference evidence="4 5" key="1">
    <citation type="submission" date="2015-06" db="EMBL/GenBank/DDBJ databases">
        <title>Talaromyces atroroseus IBT 11181 draft genome.</title>
        <authorList>
            <person name="Rasmussen K.B."/>
            <person name="Rasmussen S."/>
            <person name="Petersen B."/>
            <person name="Sicheritz-Ponten T."/>
            <person name="Mortensen U.H."/>
            <person name="Thrane U."/>
        </authorList>
    </citation>
    <scope>NUCLEOTIDE SEQUENCE [LARGE SCALE GENOMIC DNA]</scope>
    <source>
        <strain evidence="4 5">IBT 11181</strain>
    </source>
</reference>
<dbReference type="PANTHER" id="PTHR10584:SF166">
    <property type="entry name" value="RIBOKINASE"/>
    <property type="match status" value="1"/>
</dbReference>